<protein>
    <submittedName>
        <fullName evidence="2">Uncharacterized protein</fullName>
    </submittedName>
</protein>
<proteinExistence type="predicted"/>
<name>A0ABD0P8X6_CIRMR</name>
<feature type="non-terminal residue" evidence="2">
    <location>
        <position position="75"/>
    </location>
</feature>
<organism evidence="2 3">
    <name type="scientific">Cirrhinus mrigala</name>
    <name type="common">Mrigala</name>
    <dbReference type="NCBI Taxonomy" id="683832"/>
    <lineage>
        <taxon>Eukaryota</taxon>
        <taxon>Metazoa</taxon>
        <taxon>Chordata</taxon>
        <taxon>Craniata</taxon>
        <taxon>Vertebrata</taxon>
        <taxon>Euteleostomi</taxon>
        <taxon>Actinopterygii</taxon>
        <taxon>Neopterygii</taxon>
        <taxon>Teleostei</taxon>
        <taxon>Ostariophysi</taxon>
        <taxon>Cypriniformes</taxon>
        <taxon>Cyprinidae</taxon>
        <taxon>Labeoninae</taxon>
        <taxon>Labeonini</taxon>
        <taxon>Cirrhinus</taxon>
    </lineage>
</organism>
<dbReference type="Proteomes" id="UP001529510">
    <property type="component" value="Unassembled WGS sequence"/>
</dbReference>
<dbReference type="EMBL" id="JAMKFB020000017">
    <property type="protein sequence ID" value="KAL0169731.1"/>
    <property type="molecule type" value="Genomic_DNA"/>
</dbReference>
<evidence type="ECO:0000256" key="1">
    <source>
        <dbReference type="SAM" id="MobiDB-lite"/>
    </source>
</evidence>
<reference evidence="2 3" key="1">
    <citation type="submission" date="2024-05" db="EMBL/GenBank/DDBJ databases">
        <title>Genome sequencing and assembly of Indian major carp, Cirrhinus mrigala (Hamilton, 1822).</title>
        <authorList>
            <person name="Mohindra V."/>
            <person name="Chowdhury L.M."/>
            <person name="Lal K."/>
            <person name="Jena J.K."/>
        </authorList>
    </citation>
    <scope>NUCLEOTIDE SEQUENCE [LARGE SCALE GENOMIC DNA]</scope>
    <source>
        <strain evidence="2">CM1030</strain>
        <tissue evidence="2">Blood</tissue>
    </source>
</reference>
<sequence>MPQTSSPATHQEHLETLQSTVMDILQPKAANDLQRQRKGTAELRHKWTPHIPPGQSGADQRHLLIGPHPQGPQTG</sequence>
<feature type="region of interest" description="Disordered" evidence="1">
    <location>
        <begin position="32"/>
        <end position="75"/>
    </location>
</feature>
<comment type="caution">
    <text evidence="2">The sequence shown here is derived from an EMBL/GenBank/DDBJ whole genome shotgun (WGS) entry which is preliminary data.</text>
</comment>
<gene>
    <name evidence="2" type="ORF">M9458_034327</name>
</gene>
<evidence type="ECO:0000313" key="2">
    <source>
        <dbReference type="EMBL" id="KAL0169731.1"/>
    </source>
</evidence>
<accession>A0ABD0P8X6</accession>
<dbReference type="AlphaFoldDB" id="A0ABD0P8X6"/>
<evidence type="ECO:0000313" key="3">
    <source>
        <dbReference type="Proteomes" id="UP001529510"/>
    </source>
</evidence>
<keyword evidence="3" id="KW-1185">Reference proteome</keyword>